<reference evidence="3 4" key="1">
    <citation type="journal article" date="2019" name="BMC Evol. Biol.">
        <title>Comparative genomics of Mycobacterium mucogenicum and Mycobacterium neoaurum clade members emphasizing tRNA and non-coding RNA.</title>
        <authorList>
            <person name="Behra P.R.K."/>
            <person name="Pettersson B.M.F."/>
            <person name="Das S."/>
            <person name="Dasgupta S."/>
            <person name="Kirsebom L.A."/>
        </authorList>
    </citation>
    <scope>NUCLEOTIDE SEQUENCE [LARGE SCALE GENOMIC DNA]</scope>
    <source>
        <strain evidence="3 4">DSM 44124</strain>
    </source>
</reference>
<dbReference type="KEGG" id="mmuc:C1S78_023055"/>
<protein>
    <submittedName>
        <fullName evidence="3">Uncharacterized protein</fullName>
    </submittedName>
</protein>
<sequence length="255" mass="26783">MRFNPPPDWPPFPPDWRPGPDWQPDPSWPPPPPGWALWVDDQYHYAPTEPGPPQRSGKRKWWIIGGAVLAVVALVAGGTVVATKSLRDDAAAPSTTPTSFNGLTIVPTHPPVPTDFTAWTRVGGIDTTFTNNGRAVRLDPHANPTTAWSGLLQPGDPACSLRFTGRVRSAAGGYAVGLATVDGPADTDSGPIPAPPDNDWHTIDVTITKAGDVSVDVDGKSALRRTTAPGCGRPAVRVSAGATEFADVLVGQVAA</sequence>
<organism evidence="3 4">
    <name type="scientific">Mycolicibacterium mucogenicum DSM 44124</name>
    <dbReference type="NCBI Taxonomy" id="1226753"/>
    <lineage>
        <taxon>Bacteria</taxon>
        <taxon>Bacillati</taxon>
        <taxon>Actinomycetota</taxon>
        <taxon>Actinomycetes</taxon>
        <taxon>Mycobacteriales</taxon>
        <taxon>Mycobacteriaceae</taxon>
        <taxon>Mycolicibacterium</taxon>
    </lineage>
</organism>
<feature type="transmembrane region" description="Helical" evidence="2">
    <location>
        <begin position="61"/>
        <end position="82"/>
    </location>
</feature>
<evidence type="ECO:0000256" key="2">
    <source>
        <dbReference type="SAM" id="Phobius"/>
    </source>
</evidence>
<gene>
    <name evidence="3" type="ORF">C1S78_023055</name>
</gene>
<keyword evidence="2" id="KW-0472">Membrane</keyword>
<dbReference type="RefSeq" id="WP_138158521.1">
    <property type="nucleotide sequence ID" value="NZ_ANBS01000023.1"/>
</dbReference>
<evidence type="ECO:0000313" key="3">
    <source>
        <dbReference type="EMBL" id="QPG68325.1"/>
    </source>
</evidence>
<dbReference type="AlphaFoldDB" id="A0A8E4R690"/>
<keyword evidence="2" id="KW-1133">Transmembrane helix</keyword>
<evidence type="ECO:0000256" key="1">
    <source>
        <dbReference type="SAM" id="MobiDB-lite"/>
    </source>
</evidence>
<proteinExistence type="predicted"/>
<dbReference type="EMBL" id="CP062008">
    <property type="protein sequence ID" value="QPG68325.1"/>
    <property type="molecule type" value="Genomic_DNA"/>
</dbReference>
<dbReference type="GeneID" id="76727834"/>
<accession>A0A8E4R690</accession>
<keyword evidence="4" id="KW-1185">Reference proteome</keyword>
<reference evidence="3 4" key="2">
    <citation type="journal article" date="2019" name="Sci. Rep.">
        <title>Insight into the biology of Mycobacterium mucogenicum and Mycobacterium neoaurum clade members.</title>
        <authorList>
            <person name="Behra P.R.K."/>
            <person name="Pettersson B.M.F."/>
            <person name="Ramesh M."/>
            <person name="Dasgupta S."/>
            <person name="Kirsebom L.A."/>
        </authorList>
    </citation>
    <scope>NUCLEOTIDE SEQUENCE [LARGE SCALE GENOMIC DNA]</scope>
    <source>
        <strain evidence="3 4">DSM 44124</strain>
    </source>
</reference>
<dbReference type="Proteomes" id="UP000309231">
    <property type="component" value="Chromosome"/>
</dbReference>
<keyword evidence="2" id="KW-0812">Transmembrane</keyword>
<feature type="region of interest" description="Disordered" evidence="1">
    <location>
        <begin position="1"/>
        <end position="34"/>
    </location>
</feature>
<name>A0A8E4R690_MYCMU</name>
<evidence type="ECO:0000313" key="4">
    <source>
        <dbReference type="Proteomes" id="UP000309231"/>
    </source>
</evidence>